<evidence type="ECO:0000256" key="4">
    <source>
        <dbReference type="ARBA" id="ARBA00023163"/>
    </source>
</evidence>
<dbReference type="GO" id="GO:0000978">
    <property type="term" value="F:RNA polymerase II cis-regulatory region sequence-specific DNA binding"/>
    <property type="evidence" value="ECO:0007669"/>
    <property type="project" value="TreeGrafter"/>
</dbReference>
<proteinExistence type="predicted"/>
<feature type="compositionally biased region" description="Polar residues" evidence="6">
    <location>
        <begin position="1"/>
        <end position="17"/>
    </location>
</feature>
<dbReference type="PROSITE" id="PS00463">
    <property type="entry name" value="ZN2_CY6_FUNGAL_1"/>
    <property type="match status" value="1"/>
</dbReference>
<organism evidence="8 9">
    <name type="scientific">Knufia peltigerae</name>
    <dbReference type="NCBI Taxonomy" id="1002370"/>
    <lineage>
        <taxon>Eukaryota</taxon>
        <taxon>Fungi</taxon>
        <taxon>Dikarya</taxon>
        <taxon>Ascomycota</taxon>
        <taxon>Pezizomycotina</taxon>
        <taxon>Eurotiomycetes</taxon>
        <taxon>Chaetothyriomycetidae</taxon>
        <taxon>Chaetothyriales</taxon>
        <taxon>Trichomeriaceae</taxon>
        <taxon>Knufia</taxon>
    </lineage>
</organism>
<dbReference type="GO" id="GO:0006351">
    <property type="term" value="P:DNA-templated transcription"/>
    <property type="evidence" value="ECO:0007669"/>
    <property type="project" value="InterPro"/>
</dbReference>
<dbReference type="PROSITE" id="PS50048">
    <property type="entry name" value="ZN2_CY6_FUNGAL_2"/>
    <property type="match status" value="1"/>
</dbReference>
<keyword evidence="4" id="KW-0804">Transcription</keyword>
<evidence type="ECO:0000313" key="9">
    <source>
        <dbReference type="Proteomes" id="UP001172681"/>
    </source>
</evidence>
<evidence type="ECO:0000256" key="5">
    <source>
        <dbReference type="ARBA" id="ARBA00023242"/>
    </source>
</evidence>
<evidence type="ECO:0000256" key="1">
    <source>
        <dbReference type="ARBA" id="ARBA00022723"/>
    </source>
</evidence>
<reference evidence="8" key="1">
    <citation type="submission" date="2022-10" db="EMBL/GenBank/DDBJ databases">
        <title>Culturing micro-colonial fungi from biological soil crusts in the Mojave desert and describing Neophaeococcomyces mojavensis, and introducing the new genera and species Taxawa tesnikishii.</title>
        <authorList>
            <person name="Kurbessoian T."/>
            <person name="Stajich J.E."/>
        </authorList>
    </citation>
    <scope>NUCLEOTIDE SEQUENCE</scope>
    <source>
        <strain evidence="8">TK_35</strain>
    </source>
</reference>
<dbReference type="GO" id="GO:0008270">
    <property type="term" value="F:zinc ion binding"/>
    <property type="evidence" value="ECO:0007669"/>
    <property type="project" value="InterPro"/>
</dbReference>
<keyword evidence="5" id="KW-0539">Nucleus</keyword>
<evidence type="ECO:0000256" key="2">
    <source>
        <dbReference type="ARBA" id="ARBA00023015"/>
    </source>
</evidence>
<dbReference type="Pfam" id="PF04082">
    <property type="entry name" value="Fungal_trans"/>
    <property type="match status" value="1"/>
</dbReference>
<feature type="domain" description="Zn(2)-C6 fungal-type" evidence="7">
    <location>
        <begin position="37"/>
        <end position="66"/>
    </location>
</feature>
<dbReference type="PANTHER" id="PTHR47424">
    <property type="entry name" value="REGULATORY PROTEIN GAL4"/>
    <property type="match status" value="1"/>
</dbReference>
<dbReference type="SUPFAM" id="SSF57701">
    <property type="entry name" value="Zn2/Cys6 DNA-binding domain"/>
    <property type="match status" value="1"/>
</dbReference>
<keyword evidence="1" id="KW-0479">Metal-binding</keyword>
<comment type="caution">
    <text evidence="8">The sequence shown here is derived from an EMBL/GenBank/DDBJ whole genome shotgun (WGS) entry which is preliminary data.</text>
</comment>
<keyword evidence="9" id="KW-1185">Reference proteome</keyword>
<dbReference type="PANTHER" id="PTHR47424:SF5">
    <property type="entry name" value="ZN(II)2CYS6 TRANSCRIPTION FACTOR (EUROFUNG)"/>
    <property type="match status" value="1"/>
</dbReference>
<dbReference type="InterPro" id="IPR036864">
    <property type="entry name" value="Zn2-C6_fun-type_DNA-bd_sf"/>
</dbReference>
<keyword evidence="2" id="KW-0805">Transcription regulation</keyword>
<sequence length="718" mass="79415">MTHSNTQSPEFEESTSIGRDGAAAKLQYRRSRYAARACKECKRRKVKCSGETPCHHCNRSETDCVYTKKPPTQAQPSQEMDELRAQLSILQQQVSLLVSREPLPTNGSTTEALPISALLSPPPSLLPASHFQGNQSPMYPESLESDGTKTSASFESAATTSLPAASAMGNAWGKSAPPSASRAVTCHPLLSLSQAEAMRLIDTYDDECGSVYPFIDIESLRHFAARFYHSVSASNQAANWRPYKLDQSLSRLFSNLEMVLAIALVIGSRGSNALGSALMDELESEIDHRPSGVAADIPLMEILTLMSLYQFYRDEEVLAWRTIGLAARIALEKGFHLRDPPFATFTSAEDRERANRLFWSIYCLDRRWSFGTGLPFAIQEDDIDPGLPEPNDSRSDIFASMISYSRIGYKILKTSTIGKSDETAFLTYQVLQWYDSLEPELRVDRNEDLVLEGLSPARNRLRILNYLRRNQLRMLIHRTLLFTPASIIAAPSSARTAVDLAKDTINLLDRLRTTSAVYSSHAACFNYFLYSALTVILLAVYHAKAQFYEYCREEFHMALNLIGGASAKSNIARKLWKMIKHLKVIGPDTGVLPLPYMEAPTHSGHSREERALKESSESGLASNDVDLHTARLIPSTGATAVAGSSIAYEGSGFFMGDCATFNGSILSSELSDLFQAIDPSRFGQMAASPQLLTAEQHWSQPPPFQAPQNFLPSARSVF</sequence>
<dbReference type="Proteomes" id="UP001172681">
    <property type="component" value="Unassembled WGS sequence"/>
</dbReference>
<name>A0AA38YBU8_9EURO</name>
<dbReference type="Gene3D" id="4.10.240.10">
    <property type="entry name" value="Zn(2)-C6 fungal-type DNA-binding domain"/>
    <property type="match status" value="1"/>
</dbReference>
<dbReference type="InterPro" id="IPR007219">
    <property type="entry name" value="XnlR_reg_dom"/>
</dbReference>
<feature type="compositionally biased region" description="Basic and acidic residues" evidence="6">
    <location>
        <begin position="605"/>
        <end position="616"/>
    </location>
</feature>
<dbReference type="SMART" id="SM00066">
    <property type="entry name" value="GAL4"/>
    <property type="match status" value="1"/>
</dbReference>
<protein>
    <recommendedName>
        <fullName evidence="7">Zn(2)-C6 fungal-type domain-containing protein</fullName>
    </recommendedName>
</protein>
<feature type="region of interest" description="Disordered" evidence="6">
    <location>
        <begin position="124"/>
        <end position="151"/>
    </location>
</feature>
<dbReference type="Pfam" id="PF00172">
    <property type="entry name" value="Zn_clus"/>
    <property type="match status" value="1"/>
</dbReference>
<feature type="region of interest" description="Disordered" evidence="6">
    <location>
        <begin position="600"/>
        <end position="621"/>
    </location>
</feature>
<dbReference type="GO" id="GO:0005634">
    <property type="term" value="C:nucleus"/>
    <property type="evidence" value="ECO:0007669"/>
    <property type="project" value="TreeGrafter"/>
</dbReference>
<dbReference type="CDD" id="cd00067">
    <property type="entry name" value="GAL4"/>
    <property type="match status" value="1"/>
</dbReference>
<dbReference type="AlphaFoldDB" id="A0AA38YBU8"/>
<evidence type="ECO:0000256" key="6">
    <source>
        <dbReference type="SAM" id="MobiDB-lite"/>
    </source>
</evidence>
<keyword evidence="3" id="KW-0238">DNA-binding</keyword>
<accession>A0AA38YBU8</accession>
<dbReference type="GO" id="GO:0000981">
    <property type="term" value="F:DNA-binding transcription factor activity, RNA polymerase II-specific"/>
    <property type="evidence" value="ECO:0007669"/>
    <property type="project" value="InterPro"/>
</dbReference>
<dbReference type="EMBL" id="JAPDRN010000008">
    <property type="protein sequence ID" value="KAJ9643188.1"/>
    <property type="molecule type" value="Genomic_DNA"/>
</dbReference>
<evidence type="ECO:0000259" key="7">
    <source>
        <dbReference type="PROSITE" id="PS50048"/>
    </source>
</evidence>
<evidence type="ECO:0000313" key="8">
    <source>
        <dbReference type="EMBL" id="KAJ9643188.1"/>
    </source>
</evidence>
<gene>
    <name evidence="8" type="ORF">H2204_002083</name>
</gene>
<dbReference type="GO" id="GO:0000435">
    <property type="term" value="P:positive regulation of transcription from RNA polymerase II promoter by galactose"/>
    <property type="evidence" value="ECO:0007669"/>
    <property type="project" value="TreeGrafter"/>
</dbReference>
<dbReference type="SMART" id="SM00906">
    <property type="entry name" value="Fungal_trans"/>
    <property type="match status" value="1"/>
</dbReference>
<dbReference type="InterPro" id="IPR001138">
    <property type="entry name" value="Zn2Cys6_DnaBD"/>
</dbReference>
<dbReference type="CDD" id="cd12148">
    <property type="entry name" value="fungal_TF_MHR"/>
    <property type="match status" value="1"/>
</dbReference>
<feature type="region of interest" description="Disordered" evidence="6">
    <location>
        <begin position="1"/>
        <end position="23"/>
    </location>
</feature>
<dbReference type="InterPro" id="IPR051127">
    <property type="entry name" value="Fungal_SecMet_Regulators"/>
</dbReference>
<evidence type="ECO:0000256" key="3">
    <source>
        <dbReference type="ARBA" id="ARBA00023125"/>
    </source>
</evidence>